<feature type="transmembrane region" description="Helical" evidence="2">
    <location>
        <begin position="463"/>
        <end position="481"/>
    </location>
</feature>
<protein>
    <recommendedName>
        <fullName evidence="4">Protein BatD</fullName>
    </recommendedName>
</protein>
<accession>A0A3B1CK21</accession>
<dbReference type="PANTHER" id="PTHR40940:SF2">
    <property type="entry name" value="BATD"/>
    <property type="match status" value="1"/>
</dbReference>
<dbReference type="EMBL" id="UOGE01000093">
    <property type="protein sequence ID" value="VAX24288.1"/>
    <property type="molecule type" value="Genomic_DNA"/>
</dbReference>
<dbReference type="Pfam" id="PF13584">
    <property type="entry name" value="BatD"/>
    <property type="match status" value="2"/>
</dbReference>
<feature type="compositionally biased region" description="Basic and acidic residues" evidence="1">
    <location>
        <begin position="161"/>
        <end position="170"/>
    </location>
</feature>
<dbReference type="InterPro" id="IPR025738">
    <property type="entry name" value="BatD"/>
</dbReference>
<evidence type="ECO:0008006" key="4">
    <source>
        <dbReference type="Google" id="ProtNLM"/>
    </source>
</evidence>
<name>A0A3B1CK21_9ZZZZ</name>
<keyword evidence="2" id="KW-1133">Transmembrane helix</keyword>
<gene>
    <name evidence="3" type="ORF">MNBD_NITROSPINAE02-112</name>
</gene>
<dbReference type="AlphaFoldDB" id="A0A3B1CK21"/>
<reference evidence="3" key="1">
    <citation type="submission" date="2018-06" db="EMBL/GenBank/DDBJ databases">
        <authorList>
            <person name="Zhirakovskaya E."/>
        </authorList>
    </citation>
    <scope>NUCLEOTIDE SEQUENCE</scope>
</reference>
<dbReference type="PANTHER" id="PTHR40940">
    <property type="entry name" value="PROTEIN BATD-RELATED"/>
    <property type="match status" value="1"/>
</dbReference>
<proteinExistence type="predicted"/>
<keyword evidence="2" id="KW-0812">Transmembrane</keyword>
<feature type="region of interest" description="Disordered" evidence="1">
    <location>
        <begin position="132"/>
        <end position="170"/>
    </location>
</feature>
<evidence type="ECO:0000313" key="3">
    <source>
        <dbReference type="EMBL" id="VAX24288.1"/>
    </source>
</evidence>
<organism evidence="3">
    <name type="scientific">hydrothermal vent metagenome</name>
    <dbReference type="NCBI Taxonomy" id="652676"/>
    <lineage>
        <taxon>unclassified sequences</taxon>
        <taxon>metagenomes</taxon>
        <taxon>ecological metagenomes</taxon>
    </lineage>
</organism>
<sequence length="600" mass="67345">MSCIIPSFIMRKIFLYIAIILWAAPALADDIVLTAKALPDHLPPGEAFRLVITLKGPAVMGLPKPQLPRLKGLEIVGKSTSQTLQVVNFSMRVTKQTTYRVISYKEGVFTIPPATLTYEGKTYKTRPINIRYDKSAPIPKGPRTARRRPHFGSPDLDDESTNDRPMKRSRNWSKEDLKVTMEVDKKDLVPFETFVATFSFYRAVDLWERPSYQKPEFKGFWVEEAPFPDGKKEQATIERIGDKVFHVTRLRYVLAPLTSGKHLIGSANISFLVDPWSIKQVLYTQPLIISVRPFPEKGKPNDFIGMVGSYKVTSGAEPLKGSVDSSIKFRVVIEGEGYLKHAPPPPKFVAPGLEVFDPKVTDIADKTGSGVHSKRTIEYPLIPVAQGKQTIPPLVFSWYDPAVKKYVSHSTRAITLEISASNLSATDAPRGKVERINKDIRYLKPDVDELQNWRGSYYRDPKLWLIIVAPFPVLLVGWFIARRKARLVTDVAYARSSKAARIAQAKFARIESIEDTREFYAGLDQGLRGYLGDIWNLPAPSVTTLVVEEKLADGPKGAFEGLSSLFKAVVEARYAPVSSKNRLTDLKTARSLVELLEKKR</sequence>
<keyword evidence="2" id="KW-0472">Membrane</keyword>
<evidence type="ECO:0000256" key="2">
    <source>
        <dbReference type="SAM" id="Phobius"/>
    </source>
</evidence>
<evidence type="ECO:0000256" key="1">
    <source>
        <dbReference type="SAM" id="MobiDB-lite"/>
    </source>
</evidence>